<proteinExistence type="predicted"/>
<dbReference type="AlphaFoldDB" id="A0A392VXE2"/>
<reference evidence="1 2" key="1">
    <citation type="journal article" date="2018" name="Front. Plant Sci.">
        <title>Red Clover (Trifolium pratense) and Zigzag Clover (T. medium) - A Picture of Genomic Similarities and Differences.</title>
        <authorList>
            <person name="Dluhosova J."/>
            <person name="Istvanek J."/>
            <person name="Nedelnik J."/>
            <person name="Repkova J."/>
        </authorList>
    </citation>
    <scope>NUCLEOTIDE SEQUENCE [LARGE SCALE GENOMIC DNA]</scope>
    <source>
        <strain evidence="2">cv. 10/8</strain>
        <tissue evidence="1">Leaf</tissue>
    </source>
</reference>
<protein>
    <submittedName>
        <fullName evidence="1">Ribonuclease H protein</fullName>
    </submittedName>
</protein>
<name>A0A392VXE2_9FABA</name>
<dbReference type="EMBL" id="LXQA011317867">
    <property type="protein sequence ID" value="MCI93034.1"/>
    <property type="molecule type" value="Genomic_DNA"/>
</dbReference>
<sequence length="65" mass="7768">SWRLPIDKLIWHWERDGNFSVRSAHHMIKQADTMNIPEASSSNNHEIWKAVWKIKAPQSVKNFLW</sequence>
<evidence type="ECO:0000313" key="1">
    <source>
        <dbReference type="EMBL" id="MCI93034.1"/>
    </source>
</evidence>
<evidence type="ECO:0000313" key="2">
    <source>
        <dbReference type="Proteomes" id="UP000265520"/>
    </source>
</evidence>
<dbReference type="Proteomes" id="UP000265520">
    <property type="component" value="Unassembled WGS sequence"/>
</dbReference>
<organism evidence="1 2">
    <name type="scientific">Trifolium medium</name>
    <dbReference type="NCBI Taxonomy" id="97028"/>
    <lineage>
        <taxon>Eukaryota</taxon>
        <taxon>Viridiplantae</taxon>
        <taxon>Streptophyta</taxon>
        <taxon>Embryophyta</taxon>
        <taxon>Tracheophyta</taxon>
        <taxon>Spermatophyta</taxon>
        <taxon>Magnoliopsida</taxon>
        <taxon>eudicotyledons</taxon>
        <taxon>Gunneridae</taxon>
        <taxon>Pentapetalae</taxon>
        <taxon>rosids</taxon>
        <taxon>fabids</taxon>
        <taxon>Fabales</taxon>
        <taxon>Fabaceae</taxon>
        <taxon>Papilionoideae</taxon>
        <taxon>50 kb inversion clade</taxon>
        <taxon>NPAAA clade</taxon>
        <taxon>Hologalegina</taxon>
        <taxon>IRL clade</taxon>
        <taxon>Trifolieae</taxon>
        <taxon>Trifolium</taxon>
    </lineage>
</organism>
<keyword evidence="2" id="KW-1185">Reference proteome</keyword>
<feature type="non-terminal residue" evidence="1">
    <location>
        <position position="1"/>
    </location>
</feature>
<accession>A0A392VXE2</accession>
<comment type="caution">
    <text evidence="1">The sequence shown here is derived from an EMBL/GenBank/DDBJ whole genome shotgun (WGS) entry which is preliminary data.</text>
</comment>